<evidence type="ECO:0000256" key="2">
    <source>
        <dbReference type="ARBA" id="ARBA00023242"/>
    </source>
</evidence>
<feature type="domain" description="DIRP" evidence="4">
    <location>
        <begin position="153"/>
        <end position="261"/>
    </location>
</feature>
<evidence type="ECO:0000256" key="1">
    <source>
        <dbReference type="ARBA" id="ARBA00004123"/>
    </source>
</evidence>
<keyword evidence="6" id="KW-1185">Reference proteome</keyword>
<dbReference type="GO" id="GO:0003677">
    <property type="term" value="F:DNA binding"/>
    <property type="evidence" value="ECO:0007669"/>
    <property type="project" value="TreeGrafter"/>
</dbReference>
<dbReference type="PANTHER" id="PTHR21689:SF2">
    <property type="entry name" value="PROTEIN LIN-9 HOMOLOG"/>
    <property type="match status" value="1"/>
</dbReference>
<dbReference type="EMBL" id="CH963847">
    <property type="protein sequence ID" value="EDW73575.1"/>
    <property type="molecule type" value="Genomic_DNA"/>
</dbReference>
<dbReference type="GO" id="GO:0017053">
    <property type="term" value="C:transcription repressor complex"/>
    <property type="evidence" value="ECO:0007669"/>
    <property type="project" value="InterPro"/>
</dbReference>
<dbReference type="KEGG" id="dwi:6639439"/>
<proteinExistence type="predicted"/>
<organism evidence="5 6">
    <name type="scientific">Drosophila willistoni</name>
    <name type="common">Fruit fly</name>
    <dbReference type="NCBI Taxonomy" id="7260"/>
    <lineage>
        <taxon>Eukaryota</taxon>
        <taxon>Metazoa</taxon>
        <taxon>Ecdysozoa</taxon>
        <taxon>Arthropoda</taxon>
        <taxon>Hexapoda</taxon>
        <taxon>Insecta</taxon>
        <taxon>Pterygota</taxon>
        <taxon>Neoptera</taxon>
        <taxon>Endopterygota</taxon>
        <taxon>Diptera</taxon>
        <taxon>Brachycera</taxon>
        <taxon>Muscomorpha</taxon>
        <taxon>Ephydroidea</taxon>
        <taxon>Drosophilidae</taxon>
        <taxon>Drosophila</taxon>
        <taxon>Sophophora</taxon>
    </lineage>
</organism>
<reference evidence="5 6" key="1">
    <citation type="journal article" date="2007" name="Nature">
        <title>Evolution of genes and genomes on the Drosophila phylogeny.</title>
        <authorList>
            <consortium name="Drosophila 12 Genomes Consortium"/>
            <person name="Clark A.G."/>
            <person name="Eisen M.B."/>
            <person name="Smith D.R."/>
            <person name="Bergman C.M."/>
            <person name="Oliver B."/>
            <person name="Markow T.A."/>
            <person name="Kaufman T.C."/>
            <person name="Kellis M."/>
            <person name="Gelbart W."/>
            <person name="Iyer V.N."/>
            <person name="Pollard D.A."/>
            <person name="Sackton T.B."/>
            <person name="Larracuente A.M."/>
            <person name="Singh N.D."/>
            <person name="Abad J.P."/>
            <person name="Abt D.N."/>
            <person name="Adryan B."/>
            <person name="Aguade M."/>
            <person name="Akashi H."/>
            <person name="Anderson W.W."/>
            <person name="Aquadro C.F."/>
            <person name="Ardell D.H."/>
            <person name="Arguello R."/>
            <person name="Artieri C.G."/>
            <person name="Barbash D.A."/>
            <person name="Barker D."/>
            <person name="Barsanti P."/>
            <person name="Batterham P."/>
            <person name="Batzoglou S."/>
            <person name="Begun D."/>
            <person name="Bhutkar A."/>
            <person name="Blanco E."/>
            <person name="Bosak S.A."/>
            <person name="Bradley R.K."/>
            <person name="Brand A.D."/>
            <person name="Brent M.R."/>
            <person name="Brooks A.N."/>
            <person name="Brown R.H."/>
            <person name="Butlin R.K."/>
            <person name="Caggese C."/>
            <person name="Calvi B.R."/>
            <person name="Bernardo de Carvalho A."/>
            <person name="Caspi A."/>
            <person name="Castrezana S."/>
            <person name="Celniker S.E."/>
            <person name="Chang J.L."/>
            <person name="Chapple C."/>
            <person name="Chatterji S."/>
            <person name="Chinwalla A."/>
            <person name="Civetta A."/>
            <person name="Clifton S.W."/>
            <person name="Comeron J.M."/>
            <person name="Costello J.C."/>
            <person name="Coyne J.A."/>
            <person name="Daub J."/>
            <person name="David R.G."/>
            <person name="Delcher A.L."/>
            <person name="Delehaunty K."/>
            <person name="Do C.B."/>
            <person name="Ebling H."/>
            <person name="Edwards K."/>
            <person name="Eickbush T."/>
            <person name="Evans J.D."/>
            <person name="Filipski A."/>
            <person name="Findeiss S."/>
            <person name="Freyhult E."/>
            <person name="Fulton L."/>
            <person name="Fulton R."/>
            <person name="Garcia A.C."/>
            <person name="Gardiner A."/>
            <person name="Garfield D.A."/>
            <person name="Garvin B.E."/>
            <person name="Gibson G."/>
            <person name="Gilbert D."/>
            <person name="Gnerre S."/>
            <person name="Godfrey J."/>
            <person name="Good R."/>
            <person name="Gotea V."/>
            <person name="Gravely B."/>
            <person name="Greenberg A.J."/>
            <person name="Griffiths-Jones S."/>
            <person name="Gross S."/>
            <person name="Guigo R."/>
            <person name="Gustafson E.A."/>
            <person name="Haerty W."/>
            <person name="Hahn M.W."/>
            <person name="Halligan D.L."/>
            <person name="Halpern A.L."/>
            <person name="Halter G.M."/>
            <person name="Han M.V."/>
            <person name="Heger A."/>
            <person name="Hillier L."/>
            <person name="Hinrichs A.S."/>
            <person name="Holmes I."/>
            <person name="Hoskins R.A."/>
            <person name="Hubisz M.J."/>
            <person name="Hultmark D."/>
            <person name="Huntley M.A."/>
            <person name="Jaffe D.B."/>
            <person name="Jagadeeshan S."/>
            <person name="Jeck W.R."/>
            <person name="Johnson J."/>
            <person name="Jones C.D."/>
            <person name="Jordan W.C."/>
            <person name="Karpen G.H."/>
            <person name="Kataoka E."/>
            <person name="Keightley P.D."/>
            <person name="Kheradpour P."/>
            <person name="Kirkness E.F."/>
            <person name="Koerich L.B."/>
            <person name="Kristiansen K."/>
            <person name="Kudrna D."/>
            <person name="Kulathinal R.J."/>
            <person name="Kumar S."/>
            <person name="Kwok R."/>
            <person name="Lander E."/>
            <person name="Langley C.H."/>
            <person name="Lapoint R."/>
            <person name="Lazzaro B.P."/>
            <person name="Lee S.J."/>
            <person name="Levesque L."/>
            <person name="Li R."/>
            <person name="Lin C.F."/>
            <person name="Lin M.F."/>
            <person name="Lindblad-Toh K."/>
            <person name="Llopart A."/>
            <person name="Long M."/>
            <person name="Low L."/>
            <person name="Lozovsky E."/>
            <person name="Lu J."/>
            <person name="Luo M."/>
            <person name="Machado C.A."/>
            <person name="Makalowski W."/>
            <person name="Marzo M."/>
            <person name="Matsuda M."/>
            <person name="Matzkin L."/>
            <person name="McAllister B."/>
            <person name="McBride C.S."/>
            <person name="McKernan B."/>
            <person name="McKernan K."/>
            <person name="Mendez-Lago M."/>
            <person name="Minx P."/>
            <person name="Mollenhauer M.U."/>
            <person name="Montooth K."/>
            <person name="Mount S.M."/>
            <person name="Mu X."/>
            <person name="Myers E."/>
            <person name="Negre B."/>
            <person name="Newfeld S."/>
            <person name="Nielsen R."/>
            <person name="Noor M.A."/>
            <person name="O'Grady P."/>
            <person name="Pachter L."/>
            <person name="Papaceit M."/>
            <person name="Parisi M.J."/>
            <person name="Parisi M."/>
            <person name="Parts L."/>
            <person name="Pedersen J.S."/>
            <person name="Pesole G."/>
            <person name="Phillippy A.M."/>
            <person name="Ponting C.P."/>
            <person name="Pop M."/>
            <person name="Porcelli D."/>
            <person name="Powell J.R."/>
            <person name="Prohaska S."/>
            <person name="Pruitt K."/>
            <person name="Puig M."/>
            <person name="Quesneville H."/>
            <person name="Ram K.R."/>
            <person name="Rand D."/>
            <person name="Rasmussen M.D."/>
            <person name="Reed L.K."/>
            <person name="Reenan R."/>
            <person name="Reily A."/>
            <person name="Remington K.A."/>
            <person name="Rieger T.T."/>
            <person name="Ritchie M.G."/>
            <person name="Robin C."/>
            <person name="Rogers Y.H."/>
            <person name="Rohde C."/>
            <person name="Rozas J."/>
            <person name="Rubenfield M.J."/>
            <person name="Ruiz A."/>
            <person name="Russo S."/>
            <person name="Salzberg S.L."/>
            <person name="Sanchez-Gracia A."/>
            <person name="Saranga D.J."/>
            <person name="Sato H."/>
            <person name="Schaeffer S.W."/>
            <person name="Schatz M.C."/>
            <person name="Schlenke T."/>
            <person name="Schwartz R."/>
            <person name="Segarra C."/>
            <person name="Singh R.S."/>
            <person name="Sirot L."/>
            <person name="Sirota M."/>
            <person name="Sisneros N.B."/>
            <person name="Smith C.D."/>
            <person name="Smith T.F."/>
            <person name="Spieth J."/>
            <person name="Stage D.E."/>
            <person name="Stark A."/>
            <person name="Stephan W."/>
            <person name="Strausberg R.L."/>
            <person name="Strempel S."/>
            <person name="Sturgill D."/>
            <person name="Sutton G."/>
            <person name="Sutton G.G."/>
            <person name="Tao W."/>
            <person name="Teichmann S."/>
            <person name="Tobari Y.N."/>
            <person name="Tomimura Y."/>
            <person name="Tsolas J.M."/>
            <person name="Valente V.L."/>
            <person name="Venter E."/>
            <person name="Venter J.C."/>
            <person name="Vicario S."/>
            <person name="Vieira F.G."/>
            <person name="Vilella A.J."/>
            <person name="Villasante A."/>
            <person name="Walenz B."/>
            <person name="Wang J."/>
            <person name="Wasserman M."/>
            <person name="Watts T."/>
            <person name="Wilson D."/>
            <person name="Wilson R.K."/>
            <person name="Wing R.A."/>
            <person name="Wolfner M.F."/>
            <person name="Wong A."/>
            <person name="Wong G.K."/>
            <person name="Wu C.I."/>
            <person name="Wu G."/>
            <person name="Yamamoto D."/>
            <person name="Yang H.P."/>
            <person name="Yang S.P."/>
            <person name="Yorke J.A."/>
            <person name="Yoshida K."/>
            <person name="Zdobnov E."/>
            <person name="Zhang P."/>
            <person name="Zhang Y."/>
            <person name="Zimin A.V."/>
            <person name="Baldwin J."/>
            <person name="Abdouelleil A."/>
            <person name="Abdulkadir J."/>
            <person name="Abebe A."/>
            <person name="Abera B."/>
            <person name="Abreu J."/>
            <person name="Acer S.C."/>
            <person name="Aftuck L."/>
            <person name="Alexander A."/>
            <person name="An P."/>
            <person name="Anderson E."/>
            <person name="Anderson S."/>
            <person name="Arachi H."/>
            <person name="Azer M."/>
            <person name="Bachantsang P."/>
            <person name="Barry A."/>
            <person name="Bayul T."/>
            <person name="Berlin A."/>
            <person name="Bessette D."/>
            <person name="Bloom T."/>
            <person name="Blye J."/>
            <person name="Boguslavskiy L."/>
            <person name="Bonnet C."/>
            <person name="Boukhgalter B."/>
            <person name="Bourzgui I."/>
            <person name="Brown A."/>
            <person name="Cahill P."/>
            <person name="Channer S."/>
            <person name="Cheshatsang Y."/>
            <person name="Chuda L."/>
            <person name="Citroen M."/>
            <person name="Collymore A."/>
            <person name="Cooke P."/>
            <person name="Costello M."/>
            <person name="D'Aco K."/>
            <person name="Daza R."/>
            <person name="De Haan G."/>
            <person name="DeGray S."/>
            <person name="DeMaso C."/>
            <person name="Dhargay N."/>
            <person name="Dooley K."/>
            <person name="Dooley E."/>
            <person name="Doricent M."/>
            <person name="Dorje P."/>
            <person name="Dorjee K."/>
            <person name="Dupes A."/>
            <person name="Elong R."/>
            <person name="Falk J."/>
            <person name="Farina A."/>
            <person name="Faro S."/>
            <person name="Ferguson D."/>
            <person name="Fisher S."/>
            <person name="Foley C.D."/>
            <person name="Franke A."/>
            <person name="Friedrich D."/>
            <person name="Gadbois L."/>
            <person name="Gearin G."/>
            <person name="Gearin C.R."/>
            <person name="Giannoukos G."/>
            <person name="Goode T."/>
            <person name="Graham J."/>
            <person name="Grandbois E."/>
            <person name="Grewal S."/>
            <person name="Gyaltsen K."/>
            <person name="Hafez N."/>
            <person name="Hagos B."/>
            <person name="Hall J."/>
            <person name="Henson C."/>
            <person name="Hollinger A."/>
            <person name="Honan T."/>
            <person name="Huard M.D."/>
            <person name="Hughes L."/>
            <person name="Hurhula B."/>
            <person name="Husby M.E."/>
            <person name="Kamat A."/>
            <person name="Kanga B."/>
            <person name="Kashin S."/>
            <person name="Khazanovich D."/>
            <person name="Kisner P."/>
            <person name="Lance K."/>
            <person name="Lara M."/>
            <person name="Lee W."/>
            <person name="Lennon N."/>
            <person name="Letendre F."/>
            <person name="LeVine R."/>
            <person name="Lipovsky A."/>
            <person name="Liu X."/>
            <person name="Liu J."/>
            <person name="Liu S."/>
            <person name="Lokyitsang T."/>
            <person name="Lokyitsang Y."/>
            <person name="Lubonja R."/>
            <person name="Lui A."/>
            <person name="MacDonald P."/>
            <person name="Magnisalis V."/>
            <person name="Maru K."/>
            <person name="Matthews C."/>
            <person name="McCusker W."/>
            <person name="McDonough S."/>
            <person name="Mehta T."/>
            <person name="Meldrim J."/>
            <person name="Meneus L."/>
            <person name="Mihai O."/>
            <person name="Mihalev A."/>
            <person name="Mihova T."/>
            <person name="Mittelman R."/>
            <person name="Mlenga V."/>
            <person name="Montmayeur A."/>
            <person name="Mulrain L."/>
            <person name="Navidi A."/>
            <person name="Naylor J."/>
            <person name="Negash T."/>
            <person name="Nguyen T."/>
            <person name="Nguyen N."/>
            <person name="Nicol R."/>
            <person name="Norbu C."/>
            <person name="Norbu N."/>
            <person name="Novod N."/>
            <person name="O'Neill B."/>
            <person name="Osman S."/>
            <person name="Markiewicz E."/>
            <person name="Oyono O.L."/>
            <person name="Patti C."/>
            <person name="Phunkhang P."/>
            <person name="Pierre F."/>
            <person name="Priest M."/>
            <person name="Raghuraman S."/>
            <person name="Rege F."/>
            <person name="Reyes R."/>
            <person name="Rise C."/>
            <person name="Rogov P."/>
            <person name="Ross K."/>
            <person name="Ryan E."/>
            <person name="Settipalli S."/>
            <person name="Shea T."/>
            <person name="Sherpa N."/>
            <person name="Shi L."/>
            <person name="Shih D."/>
            <person name="Sparrow T."/>
            <person name="Spaulding J."/>
            <person name="Stalker J."/>
            <person name="Stange-Thomann N."/>
            <person name="Stavropoulos S."/>
            <person name="Stone C."/>
            <person name="Strader C."/>
            <person name="Tesfaye S."/>
            <person name="Thomson T."/>
            <person name="Thoulutsang Y."/>
            <person name="Thoulutsang D."/>
            <person name="Topham K."/>
            <person name="Topping I."/>
            <person name="Tsamla T."/>
            <person name="Vassiliev H."/>
            <person name="Vo A."/>
            <person name="Wangchuk T."/>
            <person name="Wangdi T."/>
            <person name="Weiand M."/>
            <person name="Wilkinson J."/>
            <person name="Wilson A."/>
            <person name="Yadav S."/>
            <person name="Young G."/>
            <person name="Yu Q."/>
            <person name="Zembek L."/>
            <person name="Zhong D."/>
            <person name="Zimmer A."/>
            <person name="Zwirko Z."/>
            <person name="Jaffe D.B."/>
            <person name="Alvarez P."/>
            <person name="Brockman W."/>
            <person name="Butler J."/>
            <person name="Chin C."/>
            <person name="Gnerre S."/>
            <person name="Grabherr M."/>
            <person name="Kleber M."/>
            <person name="Mauceli E."/>
            <person name="MacCallum I."/>
        </authorList>
    </citation>
    <scope>NUCLEOTIDE SEQUENCE [LARGE SCALE GENOMIC DNA]</scope>
    <source>
        <strain evidence="6">Tucson 14030-0811.24</strain>
    </source>
</reference>
<gene>
    <name evidence="5" type="primary">Dwil\GK16577</name>
    <name evidence="5" type="ORF">Dwil_GK16577</name>
</gene>
<comment type="subcellular location">
    <subcellularLocation>
        <location evidence="1">Nucleus</location>
    </subcellularLocation>
</comment>
<dbReference type="OMA" id="KEEMIPP"/>
<keyword evidence="2" id="KW-0539">Nucleus</keyword>
<feature type="compositionally biased region" description="Polar residues" evidence="3">
    <location>
        <begin position="1"/>
        <end position="27"/>
    </location>
</feature>
<dbReference type="InParanoid" id="B4MN19"/>
<dbReference type="STRING" id="7260.B4MN19"/>
<dbReference type="GO" id="GO:0006357">
    <property type="term" value="P:regulation of transcription by RNA polymerase II"/>
    <property type="evidence" value="ECO:0007669"/>
    <property type="project" value="TreeGrafter"/>
</dbReference>
<feature type="compositionally biased region" description="Low complexity" evidence="3">
    <location>
        <begin position="29"/>
        <end position="40"/>
    </location>
</feature>
<dbReference type="Pfam" id="PF06584">
    <property type="entry name" value="DIRP"/>
    <property type="match status" value="1"/>
</dbReference>
<dbReference type="PhylomeDB" id="B4MN19"/>
<dbReference type="eggNOG" id="KOG1019">
    <property type="taxonomic scope" value="Eukaryota"/>
</dbReference>
<evidence type="ECO:0000313" key="6">
    <source>
        <dbReference type="Proteomes" id="UP000007798"/>
    </source>
</evidence>
<dbReference type="AlphaFoldDB" id="B4MN19"/>
<dbReference type="SMART" id="SM01135">
    <property type="entry name" value="DIRP"/>
    <property type="match status" value="1"/>
</dbReference>
<dbReference type="Proteomes" id="UP000007798">
    <property type="component" value="Unassembled WGS sequence"/>
</dbReference>
<evidence type="ECO:0000259" key="4">
    <source>
        <dbReference type="SMART" id="SM01135"/>
    </source>
</evidence>
<dbReference type="GO" id="GO:0006351">
    <property type="term" value="P:DNA-templated transcription"/>
    <property type="evidence" value="ECO:0007669"/>
    <property type="project" value="InterPro"/>
</dbReference>
<feature type="region of interest" description="Disordered" evidence="3">
    <location>
        <begin position="1"/>
        <end position="45"/>
    </location>
</feature>
<dbReference type="InterPro" id="IPR033471">
    <property type="entry name" value="DIRP"/>
</dbReference>
<accession>B4MN19</accession>
<dbReference type="FunCoup" id="B4MN19">
    <property type="interactions" value="601"/>
</dbReference>
<sequence length="610" mass="70403">MPYDFNTKSNKNTDFTAIPATTTSSSLEAPASTPSATLSSENFTELSSTPPYLAKIGLGTVWKMSERQRLTQPNIGDDIEESFDDELFVKIPDFNSKQMTPPLMEYGYEFDGISDGEKSDDSFPSVPYNAEGHRLYKFLQYLTAHRWLWCEFFESLVDKPILADAYDVNRFMCDFYPQIVTRQLPRHVWQLLRRIMGKARRFSSAFVDQERLELERGRRTIRELQLGTFNKHIDYDYLDQIPRRIPLPLSMGCKVTSLLNKKIPPGQRQIVTSRYGLRDGVLVEHRPHENSYLVEFCFEGKSKVHNIPDYAICPILEPKSLDLSTIIMEIDTEQNRIVTDQPFKNYCQNFQNSPYSKSLLESILQIKSILKMKKKTVQDIANINEEFELSILGNSTRSLSTFGSSYRRDTKSTGQRDEIQRRYATHMTALHRINAEILEPLQIVKSFLYCYNKSLQVQYLHCLPQSQLYQQARTFAELDMKMAEQNSAVPLGIQGTRELLLNLQTIFYLCGQLGNYYNQVNIEAVLNDVVTYVLSTLPTVLSVPFKKVINSVESLCSRLAAKQQSDEIMEDDLMDSFELAINNREAEPLDELEQIEQLYQLHLLQLEENK</sequence>
<evidence type="ECO:0000313" key="5">
    <source>
        <dbReference type="EMBL" id="EDW73575.1"/>
    </source>
</evidence>
<dbReference type="HOGENOM" id="CLU_483377_0_0_1"/>
<protein>
    <recommendedName>
        <fullName evidence="4">DIRP domain-containing protein</fullName>
    </recommendedName>
</protein>
<dbReference type="OrthoDB" id="2339771at2759"/>
<dbReference type="InterPro" id="IPR010561">
    <property type="entry name" value="LIN-9/ALY1"/>
</dbReference>
<dbReference type="GO" id="GO:0005654">
    <property type="term" value="C:nucleoplasm"/>
    <property type="evidence" value="ECO:0007669"/>
    <property type="project" value="TreeGrafter"/>
</dbReference>
<dbReference type="PANTHER" id="PTHR21689">
    <property type="entry name" value="LIN-9"/>
    <property type="match status" value="1"/>
</dbReference>
<dbReference type="GO" id="GO:0051726">
    <property type="term" value="P:regulation of cell cycle"/>
    <property type="evidence" value="ECO:0007669"/>
    <property type="project" value="TreeGrafter"/>
</dbReference>
<name>B4MN19_DROWI</name>
<evidence type="ECO:0000256" key="3">
    <source>
        <dbReference type="SAM" id="MobiDB-lite"/>
    </source>
</evidence>